<name>A0A1Y3MAZ5_9BACI</name>
<accession>A0A1Y3MAZ5</accession>
<gene>
    <name evidence="1" type="ORF">BW425_17720</name>
</gene>
<reference evidence="1 2" key="1">
    <citation type="submission" date="2017-02" db="EMBL/GenBank/DDBJ databases">
        <title>Bacillus pseudomycoides isolate FSL K6-0042.</title>
        <authorList>
            <person name="Kovac J."/>
        </authorList>
    </citation>
    <scope>NUCLEOTIDE SEQUENCE [LARGE SCALE GENOMIC DNA]</scope>
    <source>
        <strain evidence="1 2">FSL K6-0042</strain>
    </source>
</reference>
<evidence type="ECO:0008006" key="3">
    <source>
        <dbReference type="Google" id="ProtNLM"/>
    </source>
</evidence>
<organism evidence="1 2">
    <name type="scientific">Bacillus pseudomycoides</name>
    <dbReference type="NCBI Taxonomy" id="64104"/>
    <lineage>
        <taxon>Bacteria</taxon>
        <taxon>Bacillati</taxon>
        <taxon>Bacillota</taxon>
        <taxon>Bacilli</taxon>
        <taxon>Bacillales</taxon>
        <taxon>Bacillaceae</taxon>
        <taxon>Bacillus</taxon>
        <taxon>Bacillus cereus group</taxon>
    </lineage>
</organism>
<protein>
    <recommendedName>
        <fullName evidence="3">Outer membrane protein assembly factor BamE</fullName>
    </recommendedName>
</protein>
<dbReference type="RefSeq" id="WP_016131833.1">
    <property type="nucleotide sequence ID" value="NZ_CP189809.1"/>
</dbReference>
<dbReference type="Proteomes" id="UP000195321">
    <property type="component" value="Unassembled WGS sequence"/>
</dbReference>
<dbReference type="EMBL" id="MWPX01000021">
    <property type="protein sequence ID" value="OUM47599.1"/>
    <property type="molecule type" value="Genomic_DNA"/>
</dbReference>
<sequence>MGAYRDFLLRATLYVYVFLYLFICIAFIFIIGMTHSSYNTVSILVVSIPFILLLALQWIVFHFSGGNNKGIFKSITIVGAVLFSICIVQLGVNGYNSKFQTDRWLKDEWKRVYMIDDLLTKHKLVGKPKKEIVQLLGKPTETRRFEEMNQTVYYLGDERGSISIDSEWLILQFDNDDKVVEYRLYKD</sequence>
<comment type="caution">
    <text evidence="1">The sequence shown here is derived from an EMBL/GenBank/DDBJ whole genome shotgun (WGS) entry which is preliminary data.</text>
</comment>
<evidence type="ECO:0000313" key="1">
    <source>
        <dbReference type="EMBL" id="OUM47599.1"/>
    </source>
</evidence>
<proteinExistence type="predicted"/>
<dbReference type="AlphaFoldDB" id="A0A1Y3MAZ5"/>
<evidence type="ECO:0000313" key="2">
    <source>
        <dbReference type="Proteomes" id="UP000195321"/>
    </source>
</evidence>